<dbReference type="EMBL" id="QJPH01000470">
    <property type="protein sequence ID" value="PZN72992.1"/>
    <property type="molecule type" value="Genomic_DNA"/>
</dbReference>
<evidence type="ECO:0000313" key="3">
    <source>
        <dbReference type="EMBL" id="PZN72992.1"/>
    </source>
</evidence>
<dbReference type="InterPro" id="IPR027417">
    <property type="entry name" value="P-loop_NTPase"/>
</dbReference>
<dbReference type="PANTHER" id="PTHR41259:SF1">
    <property type="entry name" value="DOUBLE-STRAND BREAK REPAIR RAD50 ATPASE, PUTATIVE-RELATED"/>
    <property type="match status" value="1"/>
</dbReference>
<dbReference type="Pfam" id="PF13514">
    <property type="entry name" value="AAA_27"/>
    <property type="match status" value="1"/>
</dbReference>
<name>A0A2W4QLQ7_9GAMM</name>
<feature type="domain" description="YhaN AAA" evidence="2">
    <location>
        <begin position="1"/>
        <end position="206"/>
    </location>
</feature>
<dbReference type="InterPro" id="IPR038734">
    <property type="entry name" value="YhaN_AAA"/>
</dbReference>
<feature type="coiled-coil region" evidence="1">
    <location>
        <begin position="793"/>
        <end position="871"/>
    </location>
</feature>
<feature type="coiled-coil region" evidence="1">
    <location>
        <begin position="499"/>
        <end position="526"/>
    </location>
</feature>
<evidence type="ECO:0000256" key="1">
    <source>
        <dbReference type="SAM" id="Coils"/>
    </source>
</evidence>
<evidence type="ECO:0000313" key="4">
    <source>
        <dbReference type="Proteomes" id="UP000249396"/>
    </source>
</evidence>
<protein>
    <recommendedName>
        <fullName evidence="2">YhaN AAA domain-containing protein</fullName>
    </recommendedName>
</protein>
<keyword evidence="1" id="KW-0175">Coiled coil</keyword>
<organism evidence="3 4">
    <name type="scientific">Candidatus Methylumidiphilus alinenensis</name>
    <dbReference type="NCBI Taxonomy" id="2202197"/>
    <lineage>
        <taxon>Bacteria</taxon>
        <taxon>Pseudomonadati</taxon>
        <taxon>Pseudomonadota</taxon>
        <taxon>Gammaproteobacteria</taxon>
        <taxon>Methylococcales</taxon>
        <taxon>Candidatus Methylumidiphilus</taxon>
    </lineage>
</organism>
<sequence>MRFDRLDLIKYGKFTDRSISFPVAEHDFHLIVGPNEAGKSTLRSAILDLLFGIETRSPYNFIHPLNELRLGASVSNQSGCMDFQRAKAQKQTLRSITDAVLADSALTPFLGTADRKFFDQMFGLDHTRLVQGGNSILNAENDVGQILFQSAAGISSLGKIRDALKVEADKLWAPRKAADRVYYIAADQLDKATTALKDATVRTKVWSEAHQKAETLQASLATERERHRQFKGKSERLQRVRRLAPHLMALREIEQQLAELGEVIELPSDAATTLEKAASELAKAKQLLGLRTEYAEKLKDELGKITLDQIVLEQAGDITRLDQLRLQYRGYEHDIEDGKRDIATLWHSTGELCSQLGWQAESEESLAKRLPTLLLRRELGQLARERGGIARGLQSAKQAEEAKRSEIETLSGQLDSLPLMEVKPSLRAALASASSLGDYEASLRGLQQAVNKAQSSLEIAQQALGKWRKPFAELRAMQPPSQQMLTELANTRQSLLAEHKEKGNRREEQRAEIATLELKISQFKELHHLTTREDVSIARSFRDASWQSIKAGEVDFQQSAQHFETLILQADEVADRLLDNVEDATELQSLTHQLDRERQILSGIEKQLVDWDGQLEQLHAQWHKMTTNLGLPDMALENIADWLVKREKTLNAETACQDAQLGIENMEKIILESKRKLAESLSESGLAISDSDSLQAFRIQAQNFIQNVDAAKARQQTLSDQLRTSQTLVETLRQNANNAQAELNRWTGAWTEALAKAGLPPNSEIGTVEGALEIIGKIENNLGEIQNKRIERIDAMSADLQRLSAQAQELALKVAPGLSHQASFQIILELANRLNQARESQQEAKRLRDSLRVANEQVRNAQEAIGTAEAQVQPLIEQAKVATMDSLNEAVARSDRLRQLQGDMTKAKASLLDGGDGLSRAQIEVETDAEDLTQLAAELAQTDDELDKTVTLQNMLSAELADAQRALSDIGGSDAAAQAEAKRQEAIAQMSDAAERYLKVATAARLLRWSIDRYREDKQGPLLEQTSALFSKLTLGSFQRLRVDYEREPLALEGLRPDGRLVGIAGMSDGTRDQLYLALRLAALELHLEQSLPLPFIADDLFINYDDDRSKAGLEALAKLSEKTQVIFLSHHDHLTPKVKEIFGENVNIVYC</sequence>
<dbReference type="PANTHER" id="PTHR41259">
    <property type="entry name" value="DOUBLE-STRAND BREAK REPAIR RAD50 ATPASE, PUTATIVE-RELATED"/>
    <property type="match status" value="1"/>
</dbReference>
<gene>
    <name evidence="3" type="ORF">DM484_23410</name>
</gene>
<feature type="coiled-coil region" evidence="1">
    <location>
        <begin position="722"/>
        <end position="749"/>
    </location>
</feature>
<dbReference type="Gene3D" id="3.40.50.300">
    <property type="entry name" value="P-loop containing nucleotide triphosphate hydrolases"/>
    <property type="match status" value="2"/>
</dbReference>
<dbReference type="Proteomes" id="UP000249396">
    <property type="component" value="Unassembled WGS sequence"/>
</dbReference>
<proteinExistence type="predicted"/>
<dbReference type="SUPFAM" id="SSF52540">
    <property type="entry name" value="P-loop containing nucleoside triphosphate hydrolases"/>
    <property type="match status" value="1"/>
</dbReference>
<comment type="caution">
    <text evidence="3">The sequence shown here is derived from an EMBL/GenBank/DDBJ whole genome shotgun (WGS) entry which is preliminary data.</text>
</comment>
<evidence type="ECO:0000259" key="2">
    <source>
        <dbReference type="Pfam" id="PF13514"/>
    </source>
</evidence>
<dbReference type="AlphaFoldDB" id="A0A2W4QLQ7"/>
<reference evidence="3 4" key="1">
    <citation type="journal article" date="2018" name="Aquat. Microb. Ecol.">
        <title>Gammaproteobacterial methanotrophs dominate.</title>
        <authorList>
            <person name="Rissanen A.J."/>
            <person name="Saarenheimo J."/>
            <person name="Tiirola M."/>
            <person name="Peura S."/>
            <person name="Aalto S.L."/>
            <person name="Karvinen A."/>
            <person name="Nykanen H."/>
        </authorList>
    </citation>
    <scope>NUCLEOTIDE SEQUENCE [LARGE SCALE GENOMIC DNA]</scope>
    <source>
        <strain evidence="3">AMbin10</strain>
    </source>
</reference>
<accession>A0A2W4QLQ7</accession>